<name>A0ABU1N860_9BURK</name>
<dbReference type="EMBL" id="JAVDRF010000001">
    <property type="protein sequence ID" value="MDR6534638.1"/>
    <property type="molecule type" value="Genomic_DNA"/>
</dbReference>
<dbReference type="Proteomes" id="UP001184230">
    <property type="component" value="Unassembled WGS sequence"/>
</dbReference>
<dbReference type="RefSeq" id="WP_309898022.1">
    <property type="nucleotide sequence ID" value="NZ_JAVDRF010000001.1"/>
</dbReference>
<dbReference type="SUPFAM" id="SSF54427">
    <property type="entry name" value="NTF2-like"/>
    <property type="match status" value="1"/>
</dbReference>
<reference evidence="2 3" key="1">
    <citation type="submission" date="2023-07" db="EMBL/GenBank/DDBJ databases">
        <title>Sorghum-associated microbial communities from plants grown in Nebraska, USA.</title>
        <authorList>
            <person name="Schachtman D."/>
        </authorList>
    </citation>
    <scope>NUCLEOTIDE SEQUENCE [LARGE SCALE GENOMIC DNA]</scope>
    <source>
        <strain evidence="2 3">DS1781</strain>
    </source>
</reference>
<evidence type="ECO:0000313" key="3">
    <source>
        <dbReference type="Proteomes" id="UP001184230"/>
    </source>
</evidence>
<keyword evidence="3" id="KW-1185">Reference proteome</keyword>
<protein>
    <submittedName>
        <fullName evidence="2">Ketosteroid isomerase-like protein</fullName>
    </submittedName>
</protein>
<accession>A0ABU1N860</accession>
<proteinExistence type="predicted"/>
<organism evidence="2 3">
    <name type="scientific">Variovorax soli</name>
    <dbReference type="NCBI Taxonomy" id="376815"/>
    <lineage>
        <taxon>Bacteria</taxon>
        <taxon>Pseudomonadati</taxon>
        <taxon>Pseudomonadota</taxon>
        <taxon>Betaproteobacteria</taxon>
        <taxon>Burkholderiales</taxon>
        <taxon>Comamonadaceae</taxon>
        <taxon>Variovorax</taxon>
    </lineage>
</organism>
<gene>
    <name evidence="2" type="ORF">J2739_000398</name>
</gene>
<dbReference type="InterPro" id="IPR032710">
    <property type="entry name" value="NTF2-like_dom_sf"/>
</dbReference>
<dbReference type="InterPro" id="IPR037401">
    <property type="entry name" value="SnoaL-like"/>
</dbReference>
<feature type="domain" description="SnoaL-like" evidence="1">
    <location>
        <begin position="34"/>
        <end position="134"/>
    </location>
</feature>
<sequence length="148" mass="15822">MSYRLCAGLFVVVSIAGCGAPIGFSRPDSVSIFRQAIDARNRGDLDGLMKFFASDAVREDGSCNPPCVGEAAVRRAFEKNIAEHFQASLTSVEGAGDTVTGRAEIRSDAFRAQGIDHRTTSYTVKFRDGKIVRWASPLPGTPAPASPK</sequence>
<comment type="caution">
    <text evidence="2">The sequence shown here is derived from an EMBL/GenBank/DDBJ whole genome shotgun (WGS) entry which is preliminary data.</text>
</comment>
<evidence type="ECO:0000259" key="1">
    <source>
        <dbReference type="Pfam" id="PF12680"/>
    </source>
</evidence>
<dbReference type="Gene3D" id="3.10.450.50">
    <property type="match status" value="1"/>
</dbReference>
<evidence type="ECO:0000313" key="2">
    <source>
        <dbReference type="EMBL" id="MDR6534638.1"/>
    </source>
</evidence>
<dbReference type="PROSITE" id="PS51257">
    <property type="entry name" value="PROKAR_LIPOPROTEIN"/>
    <property type="match status" value="1"/>
</dbReference>
<dbReference type="Pfam" id="PF12680">
    <property type="entry name" value="SnoaL_2"/>
    <property type="match status" value="1"/>
</dbReference>